<feature type="region of interest" description="Disordered" evidence="1">
    <location>
        <begin position="148"/>
        <end position="219"/>
    </location>
</feature>
<organism evidence="2 3">
    <name type="scientific">Podarcis lilfordi</name>
    <name type="common">Lilford's wall lizard</name>
    <dbReference type="NCBI Taxonomy" id="74358"/>
    <lineage>
        <taxon>Eukaryota</taxon>
        <taxon>Metazoa</taxon>
        <taxon>Chordata</taxon>
        <taxon>Craniata</taxon>
        <taxon>Vertebrata</taxon>
        <taxon>Euteleostomi</taxon>
        <taxon>Lepidosauria</taxon>
        <taxon>Squamata</taxon>
        <taxon>Bifurcata</taxon>
        <taxon>Unidentata</taxon>
        <taxon>Episquamata</taxon>
        <taxon>Laterata</taxon>
        <taxon>Lacertibaenia</taxon>
        <taxon>Lacertidae</taxon>
        <taxon>Podarcis</taxon>
    </lineage>
</organism>
<dbReference type="PANTHER" id="PTHR15607">
    <property type="entry name" value="SYNAPTONEMAL COMPLEX PROTEIN-RELATED"/>
    <property type="match status" value="1"/>
</dbReference>
<accession>A0AA35KKM3</accession>
<evidence type="ECO:0000256" key="1">
    <source>
        <dbReference type="SAM" id="MobiDB-lite"/>
    </source>
</evidence>
<feature type="compositionally biased region" description="Basic residues" evidence="1">
    <location>
        <begin position="75"/>
        <end position="84"/>
    </location>
</feature>
<dbReference type="GO" id="GO:0140013">
    <property type="term" value="P:meiotic nuclear division"/>
    <property type="evidence" value="ECO:0007669"/>
    <property type="project" value="TreeGrafter"/>
</dbReference>
<dbReference type="AlphaFoldDB" id="A0AA35KKM3"/>
<proteinExistence type="predicted"/>
<feature type="compositionally biased region" description="Low complexity" evidence="1">
    <location>
        <begin position="85"/>
        <end position="95"/>
    </location>
</feature>
<dbReference type="GO" id="GO:0000779">
    <property type="term" value="C:condensed chromosome, centromeric region"/>
    <property type="evidence" value="ECO:0007669"/>
    <property type="project" value="TreeGrafter"/>
</dbReference>
<dbReference type="EMBL" id="OX395132">
    <property type="protein sequence ID" value="CAI5780006.1"/>
    <property type="molecule type" value="Genomic_DNA"/>
</dbReference>
<evidence type="ECO:0008006" key="4">
    <source>
        <dbReference type="Google" id="ProtNLM"/>
    </source>
</evidence>
<dbReference type="PANTHER" id="PTHR15607:SF14">
    <property type="entry name" value="SYNAPTONEMAL COMPLEX PROTEIN 2-LIKE"/>
    <property type="match status" value="1"/>
</dbReference>
<dbReference type="InterPro" id="IPR024835">
    <property type="entry name" value="SYCP2-like"/>
</dbReference>
<sequence length="406" mass="45707">MTELNFACVVILWPAGQECGSTPYNPPLLPLNEFCLFGSTLGESNQETPSNSESEKSWVLDSQKKLVSKSADYTRKKKRVRSKLKVLPLSSPSSGSDHHGKKVGSSPRGEQRMEPSPELNDFAAMQPPMVSSTPISHVRHNDLEMADDTLPSHFLPNSSEAGASKKHEAASSTLPMEDEVSKSKRKFSDLSAGTSGKRSKLTRRQPGDECSPTIPFVPRKLFNSPEMEEETREGHNLEELEEDVFFSKTLEEGAGDSEVIAAFESFTHVLKKTFWSRYKRMAIYTQNVLRTSERHILALLNQIHQGRLNELEHFHKTVTQELANLEKRTRFLSNLEKDTLEFWTKQSSKLNSKMNNFCIRQMQRIQSMDSELAGAAKNLEDSAPNGKFEEAEDHEERSKTSVIASD</sequence>
<keyword evidence="3" id="KW-1185">Reference proteome</keyword>
<reference evidence="2" key="1">
    <citation type="submission" date="2022-12" db="EMBL/GenBank/DDBJ databases">
        <authorList>
            <person name="Alioto T."/>
            <person name="Alioto T."/>
            <person name="Gomez Garrido J."/>
        </authorList>
    </citation>
    <scope>NUCLEOTIDE SEQUENCE</scope>
</reference>
<gene>
    <name evidence="2" type="ORF">PODLI_1B006735</name>
</gene>
<evidence type="ECO:0000313" key="2">
    <source>
        <dbReference type="EMBL" id="CAI5780006.1"/>
    </source>
</evidence>
<feature type="region of interest" description="Disordered" evidence="1">
    <location>
        <begin position="370"/>
        <end position="406"/>
    </location>
</feature>
<name>A0AA35KKM3_9SAUR</name>
<dbReference type="Proteomes" id="UP001178461">
    <property type="component" value="Chromosome 7"/>
</dbReference>
<evidence type="ECO:0000313" key="3">
    <source>
        <dbReference type="Proteomes" id="UP001178461"/>
    </source>
</evidence>
<feature type="compositionally biased region" description="Basic and acidic residues" evidence="1">
    <location>
        <begin position="179"/>
        <end position="188"/>
    </location>
</feature>
<protein>
    <recommendedName>
        <fullName evidence="4">Synaptonemal complex protein 2</fullName>
    </recommendedName>
</protein>
<dbReference type="GO" id="GO:0000800">
    <property type="term" value="C:lateral element"/>
    <property type="evidence" value="ECO:0007669"/>
    <property type="project" value="TreeGrafter"/>
</dbReference>
<feature type="region of interest" description="Disordered" evidence="1">
    <location>
        <begin position="70"/>
        <end position="135"/>
    </location>
</feature>